<dbReference type="Proteomes" id="UP000267900">
    <property type="component" value="Chromosome"/>
</dbReference>
<evidence type="ECO:0000313" key="2">
    <source>
        <dbReference type="Proteomes" id="UP000267900"/>
    </source>
</evidence>
<proteinExistence type="predicted"/>
<name>A0A3S9PKK5_STRLT</name>
<dbReference type="OrthoDB" id="4196158at2"/>
<dbReference type="EMBL" id="CP034587">
    <property type="protein sequence ID" value="AZQ72878.1"/>
    <property type="molecule type" value="Genomic_DNA"/>
</dbReference>
<gene>
    <name evidence="1" type="ORF">EKH77_18130</name>
</gene>
<accession>A0A3S9PKK5</accession>
<evidence type="ECO:0000313" key="1">
    <source>
        <dbReference type="EMBL" id="AZQ72878.1"/>
    </source>
</evidence>
<dbReference type="InterPro" id="IPR025459">
    <property type="entry name" value="DUF4279"/>
</dbReference>
<dbReference type="AlphaFoldDB" id="A0A3S9PKK5"/>
<keyword evidence="2" id="KW-1185">Reference proteome</keyword>
<organism evidence="1 2">
    <name type="scientific">Streptomyces luteoverticillatus</name>
    <name type="common">Streptoverticillium luteoverticillatus</name>
    <dbReference type="NCBI Taxonomy" id="66425"/>
    <lineage>
        <taxon>Bacteria</taxon>
        <taxon>Bacillati</taxon>
        <taxon>Actinomycetota</taxon>
        <taxon>Actinomycetes</taxon>
        <taxon>Kitasatosporales</taxon>
        <taxon>Streptomycetaceae</taxon>
        <taxon>Streptomyces</taxon>
    </lineage>
</organism>
<reference evidence="1 2" key="1">
    <citation type="submission" date="2018-12" db="EMBL/GenBank/DDBJ databases">
        <title>The whole draft genome of Streptomyce luteoverticillatus CGMCC 15060.</title>
        <authorList>
            <person name="Feng Z."/>
            <person name="Chen G."/>
            <person name="Zhang J."/>
            <person name="Zhu H."/>
            <person name="Yu X."/>
            <person name="Zhang W."/>
            <person name="Zhang X."/>
        </authorList>
    </citation>
    <scope>NUCLEOTIDE SEQUENCE [LARGE SCALE GENOMIC DNA]</scope>
    <source>
        <strain evidence="1 2">CGMCC 15060</strain>
    </source>
</reference>
<sequence length="153" mass="16714">MSTSRFFSGDLETEMTDTVQATGSWVLTTVSLTIEKPDLDPRAVSAALGIEPTSSRLPGPSRWRPADDTNGLWMLECDQRTAKGPAEQLAHLLSLVESKTGELGSLRATDHQVHLEIRGYAGDGATFVIPHTLLTRIMHLGIPLKVIPKINER</sequence>
<dbReference type="Pfam" id="PF14106">
    <property type="entry name" value="DUF4279"/>
    <property type="match status" value="1"/>
</dbReference>
<protein>
    <submittedName>
        <fullName evidence="1">DUF4279 domain-containing protein</fullName>
    </submittedName>
</protein>